<proteinExistence type="predicted"/>
<keyword evidence="1" id="KW-0175">Coiled coil</keyword>
<evidence type="ECO:0000313" key="2">
    <source>
        <dbReference type="EMBL" id="ERK44093.1"/>
    </source>
</evidence>
<protein>
    <submittedName>
        <fullName evidence="2">Uncharacterized protein</fullName>
    </submittedName>
</protein>
<sequence length="76" mass="8532">MNIEAAHNSVVLWENKTADLQEHIDGFCTILESHDDPEIKEMVQQAINEKARYNKELQKAQSDLDAAIGSILSSVH</sequence>
<dbReference type="HOGENOM" id="CLU_2649839_0_0_9"/>
<gene>
    <name evidence="2" type="ORF">HMPREF0495_01127</name>
</gene>
<dbReference type="Proteomes" id="UP000016644">
    <property type="component" value="Unassembled WGS sequence"/>
</dbReference>
<evidence type="ECO:0000313" key="3">
    <source>
        <dbReference type="Proteomes" id="UP000016644"/>
    </source>
</evidence>
<dbReference type="RefSeq" id="WP_021742604.1">
    <property type="nucleotide sequence ID" value="NZ_AZCP01000001.1"/>
</dbReference>
<accession>U2QS13</accession>
<reference evidence="2 3" key="1">
    <citation type="submission" date="2013-06" db="EMBL/GenBank/DDBJ databases">
        <authorList>
            <person name="Weinstock G."/>
            <person name="Sodergren E."/>
            <person name="Lobos E.A."/>
            <person name="Fulton L."/>
            <person name="Fulton R."/>
            <person name="Courtney L."/>
            <person name="Fronick C."/>
            <person name="O'Laughlin M."/>
            <person name="Godfrey J."/>
            <person name="Wilson R.M."/>
            <person name="Miner T."/>
            <person name="Farmer C."/>
            <person name="Delehaunty K."/>
            <person name="Cordes M."/>
            <person name="Minx P."/>
            <person name="Tomlinson C."/>
            <person name="Chen J."/>
            <person name="Wollam A."/>
            <person name="Pepin K.H."/>
            <person name="Bhonagiri V."/>
            <person name="Zhang X."/>
            <person name="Warren W."/>
            <person name="Mitreva M."/>
            <person name="Mardis E.R."/>
            <person name="Wilson R.K."/>
        </authorList>
    </citation>
    <scope>NUCLEOTIDE SEQUENCE [LARGE SCALE GENOMIC DNA]</scope>
    <source>
        <strain evidence="2 3">ATCC 14869</strain>
    </source>
</reference>
<dbReference type="PATRIC" id="fig|649758.3.peg.1006"/>
<name>U2QS13_LEVBR</name>
<comment type="caution">
    <text evidence="2">The sequence shown here is derived from an EMBL/GenBank/DDBJ whole genome shotgun (WGS) entry which is preliminary data.</text>
</comment>
<feature type="coiled-coil region" evidence="1">
    <location>
        <begin position="43"/>
        <end position="70"/>
    </location>
</feature>
<dbReference type="EMBL" id="AWVK01000042">
    <property type="protein sequence ID" value="ERK44093.1"/>
    <property type="molecule type" value="Genomic_DNA"/>
</dbReference>
<dbReference type="GeneID" id="56992872"/>
<organism evidence="2 3">
    <name type="scientific">Levilactobacillus brevis ATCC 14869 = DSM 20054</name>
    <dbReference type="NCBI Taxonomy" id="649758"/>
    <lineage>
        <taxon>Bacteria</taxon>
        <taxon>Bacillati</taxon>
        <taxon>Bacillota</taxon>
        <taxon>Bacilli</taxon>
        <taxon>Lactobacillales</taxon>
        <taxon>Lactobacillaceae</taxon>
        <taxon>Levilactobacillus</taxon>
    </lineage>
</organism>
<evidence type="ECO:0000256" key="1">
    <source>
        <dbReference type="SAM" id="Coils"/>
    </source>
</evidence>
<dbReference type="AlphaFoldDB" id="U2QS13"/>